<keyword evidence="3" id="KW-0548">Nucleotidyltransferase</keyword>
<dbReference type="GO" id="GO:0031123">
    <property type="term" value="P:RNA 3'-end processing"/>
    <property type="evidence" value="ECO:0007669"/>
    <property type="project" value="TreeGrafter"/>
</dbReference>
<dbReference type="Proteomes" id="UP000008792">
    <property type="component" value="Unassembled WGS sequence"/>
</dbReference>
<evidence type="ECO:0000313" key="4">
    <source>
        <dbReference type="Proteomes" id="UP000008792"/>
    </source>
</evidence>
<sequence length="267" mass="29584">MQATRKFGGCPWQQANYNYGDGIIGLHEEIEHFYRYILPTPTEHAVRIELVKRIESIIHELWPQALVEIFGSFRTGLFLPNSDIDLVVLGDGGCYKRKENTFIDSRPSALSIDDSLQNGNDVARSSFAIVSVRQAFQWAYRVLSQAVNPPGECQLRHTATSSSILGCIIQINDELVDYRAWLHENFDHLVVVEPISSLYGQINGAASYVTLASGAVEQRIYQTQPESVPAAHHLSNASPRQESSSSSTEEPTAAVIVVSSDEMDVCS</sequence>
<name>A0A0Q9VZ52_DROVI</name>
<dbReference type="GO" id="GO:1990817">
    <property type="term" value="F:poly(A) RNA polymerase activity"/>
    <property type="evidence" value="ECO:0007669"/>
    <property type="project" value="InterPro"/>
</dbReference>
<dbReference type="PANTHER" id="PTHR23092">
    <property type="entry name" value="POLY(A) RNA POLYMERASE"/>
    <property type="match status" value="1"/>
</dbReference>
<accession>A0A0Q9VZ52</accession>
<dbReference type="GO" id="GO:0005730">
    <property type="term" value="C:nucleolus"/>
    <property type="evidence" value="ECO:0007669"/>
    <property type="project" value="TreeGrafter"/>
</dbReference>
<keyword evidence="3" id="KW-0808">Transferase</keyword>
<dbReference type="GO" id="GO:0031499">
    <property type="term" value="C:TRAMP complex"/>
    <property type="evidence" value="ECO:0007669"/>
    <property type="project" value="TreeGrafter"/>
</dbReference>
<evidence type="ECO:0000256" key="1">
    <source>
        <dbReference type="SAM" id="MobiDB-lite"/>
    </source>
</evidence>
<dbReference type="AlphaFoldDB" id="A0A0Q9VZ52"/>
<evidence type="ECO:0000259" key="2">
    <source>
        <dbReference type="Pfam" id="PF22600"/>
    </source>
</evidence>
<gene>
    <name evidence="3" type="primary">Dvir\GJ17879</name>
    <name evidence="3" type="ORF">Dvir_GJ17879</name>
</gene>
<feature type="domain" description="Poly(A) RNA polymerase mitochondrial-like central palm" evidence="2">
    <location>
        <begin position="26"/>
        <end position="95"/>
    </location>
</feature>
<dbReference type="CDD" id="cd05402">
    <property type="entry name" value="NT_PAP_TUTase"/>
    <property type="match status" value="1"/>
</dbReference>
<protein>
    <submittedName>
        <fullName evidence="3">Uncharacterized protein, isoform B</fullName>
        <ecNumber evidence="3">2.7.7.-</ecNumber>
    </submittedName>
</protein>
<dbReference type="InterPro" id="IPR045862">
    <property type="entry name" value="Trf4-like"/>
</dbReference>
<dbReference type="PANTHER" id="PTHR23092:SF15">
    <property type="entry name" value="INACTIVE NON-CANONICAL POLY(A) RNA POLYMERASE PROTEIN TRF4-2-RELATED"/>
    <property type="match status" value="1"/>
</dbReference>
<dbReference type="GO" id="GO:0043634">
    <property type="term" value="P:polyadenylation-dependent ncRNA catabolic process"/>
    <property type="evidence" value="ECO:0007669"/>
    <property type="project" value="TreeGrafter"/>
</dbReference>
<keyword evidence="4" id="KW-1185">Reference proteome</keyword>
<proteinExistence type="predicted"/>
<dbReference type="EC" id="2.7.7.-" evidence="3"/>
<dbReference type="Gene3D" id="3.30.460.10">
    <property type="entry name" value="Beta Polymerase, domain 2"/>
    <property type="match status" value="1"/>
</dbReference>
<feature type="region of interest" description="Disordered" evidence="1">
    <location>
        <begin position="227"/>
        <end position="253"/>
    </location>
</feature>
<dbReference type="InterPro" id="IPR054708">
    <property type="entry name" value="MTPAP-like_central"/>
</dbReference>
<dbReference type="SUPFAM" id="SSF81301">
    <property type="entry name" value="Nucleotidyltransferase"/>
    <property type="match status" value="1"/>
</dbReference>
<dbReference type="InterPro" id="IPR043519">
    <property type="entry name" value="NT_sf"/>
</dbReference>
<dbReference type="Pfam" id="PF22600">
    <property type="entry name" value="MTPAP-like_central"/>
    <property type="match status" value="1"/>
</dbReference>
<dbReference type="EMBL" id="CH940654">
    <property type="protein sequence ID" value="KRF78013.1"/>
    <property type="molecule type" value="Genomic_DNA"/>
</dbReference>
<organism evidence="3 4">
    <name type="scientific">Drosophila virilis</name>
    <name type="common">Fruit fly</name>
    <dbReference type="NCBI Taxonomy" id="7244"/>
    <lineage>
        <taxon>Eukaryota</taxon>
        <taxon>Metazoa</taxon>
        <taxon>Ecdysozoa</taxon>
        <taxon>Arthropoda</taxon>
        <taxon>Hexapoda</taxon>
        <taxon>Insecta</taxon>
        <taxon>Pterygota</taxon>
        <taxon>Neoptera</taxon>
        <taxon>Endopterygota</taxon>
        <taxon>Diptera</taxon>
        <taxon>Brachycera</taxon>
        <taxon>Muscomorpha</taxon>
        <taxon>Ephydroidea</taxon>
        <taxon>Drosophilidae</taxon>
        <taxon>Drosophila</taxon>
    </lineage>
</organism>
<dbReference type="OrthoDB" id="273917at2759"/>
<dbReference type="GO" id="GO:0003729">
    <property type="term" value="F:mRNA binding"/>
    <property type="evidence" value="ECO:0007669"/>
    <property type="project" value="TreeGrafter"/>
</dbReference>
<dbReference type="SUPFAM" id="SSF81631">
    <property type="entry name" value="PAP/OAS1 substrate-binding domain"/>
    <property type="match status" value="1"/>
</dbReference>
<evidence type="ECO:0000313" key="3">
    <source>
        <dbReference type="EMBL" id="KRF78013.1"/>
    </source>
</evidence>
<reference evidence="3 4" key="1">
    <citation type="journal article" date="2007" name="Nature">
        <title>Evolution of genes and genomes on the Drosophila phylogeny.</title>
        <authorList>
            <consortium name="Drosophila 12 Genomes Consortium"/>
            <person name="Clark A.G."/>
            <person name="Eisen M.B."/>
            <person name="Smith D.R."/>
            <person name="Bergman C.M."/>
            <person name="Oliver B."/>
            <person name="Markow T.A."/>
            <person name="Kaufman T.C."/>
            <person name="Kellis M."/>
            <person name="Gelbart W."/>
            <person name="Iyer V.N."/>
            <person name="Pollard D.A."/>
            <person name="Sackton T.B."/>
            <person name="Larracuente A.M."/>
            <person name="Singh N.D."/>
            <person name="Abad J.P."/>
            <person name="Abt D.N."/>
            <person name="Adryan B."/>
            <person name="Aguade M."/>
            <person name="Akashi H."/>
            <person name="Anderson W.W."/>
            <person name="Aquadro C.F."/>
            <person name="Ardell D.H."/>
            <person name="Arguello R."/>
            <person name="Artieri C.G."/>
            <person name="Barbash D.A."/>
            <person name="Barker D."/>
            <person name="Barsanti P."/>
            <person name="Batterham P."/>
            <person name="Batzoglou S."/>
            <person name="Begun D."/>
            <person name="Bhutkar A."/>
            <person name="Blanco E."/>
            <person name="Bosak S.A."/>
            <person name="Bradley R.K."/>
            <person name="Brand A.D."/>
            <person name="Brent M.R."/>
            <person name="Brooks A.N."/>
            <person name="Brown R.H."/>
            <person name="Butlin R.K."/>
            <person name="Caggese C."/>
            <person name="Calvi B.R."/>
            <person name="Bernardo de Carvalho A."/>
            <person name="Caspi A."/>
            <person name="Castrezana S."/>
            <person name="Celniker S.E."/>
            <person name="Chang J.L."/>
            <person name="Chapple C."/>
            <person name="Chatterji S."/>
            <person name="Chinwalla A."/>
            <person name="Civetta A."/>
            <person name="Clifton S.W."/>
            <person name="Comeron J.M."/>
            <person name="Costello J.C."/>
            <person name="Coyne J.A."/>
            <person name="Daub J."/>
            <person name="David R.G."/>
            <person name="Delcher A.L."/>
            <person name="Delehaunty K."/>
            <person name="Do C.B."/>
            <person name="Ebling H."/>
            <person name="Edwards K."/>
            <person name="Eickbush T."/>
            <person name="Evans J.D."/>
            <person name="Filipski A."/>
            <person name="Findeiss S."/>
            <person name="Freyhult E."/>
            <person name="Fulton L."/>
            <person name="Fulton R."/>
            <person name="Garcia A.C."/>
            <person name="Gardiner A."/>
            <person name="Garfield D.A."/>
            <person name="Garvin B.E."/>
            <person name="Gibson G."/>
            <person name="Gilbert D."/>
            <person name="Gnerre S."/>
            <person name="Godfrey J."/>
            <person name="Good R."/>
            <person name="Gotea V."/>
            <person name="Gravely B."/>
            <person name="Greenberg A.J."/>
            <person name="Griffiths-Jones S."/>
            <person name="Gross S."/>
            <person name="Guigo R."/>
            <person name="Gustafson E.A."/>
            <person name="Haerty W."/>
            <person name="Hahn M.W."/>
            <person name="Halligan D.L."/>
            <person name="Halpern A.L."/>
            <person name="Halter G.M."/>
            <person name="Han M.V."/>
            <person name="Heger A."/>
            <person name="Hillier L."/>
            <person name="Hinrichs A.S."/>
            <person name="Holmes I."/>
            <person name="Hoskins R.A."/>
            <person name="Hubisz M.J."/>
            <person name="Hultmark D."/>
            <person name="Huntley M.A."/>
            <person name="Jaffe D.B."/>
            <person name="Jagadeeshan S."/>
            <person name="Jeck W.R."/>
            <person name="Johnson J."/>
            <person name="Jones C.D."/>
            <person name="Jordan W.C."/>
            <person name="Karpen G.H."/>
            <person name="Kataoka E."/>
            <person name="Keightley P.D."/>
            <person name="Kheradpour P."/>
            <person name="Kirkness E.F."/>
            <person name="Koerich L.B."/>
            <person name="Kristiansen K."/>
            <person name="Kudrna D."/>
            <person name="Kulathinal R.J."/>
            <person name="Kumar S."/>
            <person name="Kwok R."/>
            <person name="Lander E."/>
            <person name="Langley C.H."/>
            <person name="Lapoint R."/>
            <person name="Lazzaro B.P."/>
            <person name="Lee S.J."/>
            <person name="Levesque L."/>
            <person name="Li R."/>
            <person name="Lin C.F."/>
            <person name="Lin M.F."/>
            <person name="Lindblad-Toh K."/>
            <person name="Llopart A."/>
            <person name="Long M."/>
            <person name="Low L."/>
            <person name="Lozovsky E."/>
            <person name="Lu J."/>
            <person name="Luo M."/>
            <person name="Machado C.A."/>
            <person name="Makalowski W."/>
            <person name="Marzo M."/>
            <person name="Matsuda M."/>
            <person name="Matzkin L."/>
            <person name="McAllister B."/>
            <person name="McBride C.S."/>
            <person name="McKernan B."/>
            <person name="McKernan K."/>
            <person name="Mendez-Lago M."/>
            <person name="Minx P."/>
            <person name="Mollenhauer M.U."/>
            <person name="Montooth K."/>
            <person name="Mount S.M."/>
            <person name="Mu X."/>
            <person name="Myers E."/>
            <person name="Negre B."/>
            <person name="Newfeld S."/>
            <person name="Nielsen R."/>
            <person name="Noor M.A."/>
            <person name="O'Grady P."/>
            <person name="Pachter L."/>
            <person name="Papaceit M."/>
            <person name="Parisi M.J."/>
            <person name="Parisi M."/>
            <person name="Parts L."/>
            <person name="Pedersen J.S."/>
            <person name="Pesole G."/>
            <person name="Phillippy A.M."/>
            <person name="Ponting C.P."/>
            <person name="Pop M."/>
            <person name="Porcelli D."/>
            <person name="Powell J.R."/>
            <person name="Prohaska S."/>
            <person name="Pruitt K."/>
            <person name="Puig M."/>
            <person name="Quesneville H."/>
            <person name="Ram K.R."/>
            <person name="Rand D."/>
            <person name="Rasmussen M.D."/>
            <person name="Reed L.K."/>
            <person name="Reenan R."/>
            <person name="Reily A."/>
            <person name="Remington K.A."/>
            <person name="Rieger T.T."/>
            <person name="Ritchie M.G."/>
            <person name="Robin C."/>
            <person name="Rogers Y.H."/>
            <person name="Rohde C."/>
            <person name="Rozas J."/>
            <person name="Rubenfield M.J."/>
            <person name="Ruiz A."/>
            <person name="Russo S."/>
            <person name="Salzberg S.L."/>
            <person name="Sanchez-Gracia A."/>
            <person name="Saranga D.J."/>
            <person name="Sato H."/>
            <person name="Schaeffer S.W."/>
            <person name="Schatz M.C."/>
            <person name="Schlenke T."/>
            <person name="Schwartz R."/>
            <person name="Segarra C."/>
            <person name="Singh R.S."/>
            <person name="Sirot L."/>
            <person name="Sirota M."/>
            <person name="Sisneros N.B."/>
            <person name="Smith C.D."/>
            <person name="Smith T.F."/>
            <person name="Spieth J."/>
            <person name="Stage D.E."/>
            <person name="Stark A."/>
            <person name="Stephan W."/>
            <person name="Strausberg R.L."/>
            <person name="Strempel S."/>
            <person name="Sturgill D."/>
            <person name="Sutton G."/>
            <person name="Sutton G.G."/>
            <person name="Tao W."/>
            <person name="Teichmann S."/>
            <person name="Tobari Y.N."/>
            <person name="Tomimura Y."/>
            <person name="Tsolas J.M."/>
            <person name="Valente V.L."/>
            <person name="Venter E."/>
            <person name="Venter J.C."/>
            <person name="Vicario S."/>
            <person name="Vieira F.G."/>
            <person name="Vilella A.J."/>
            <person name="Villasante A."/>
            <person name="Walenz B."/>
            <person name="Wang J."/>
            <person name="Wasserman M."/>
            <person name="Watts T."/>
            <person name="Wilson D."/>
            <person name="Wilson R.K."/>
            <person name="Wing R.A."/>
            <person name="Wolfner M.F."/>
            <person name="Wong A."/>
            <person name="Wong G.K."/>
            <person name="Wu C.I."/>
            <person name="Wu G."/>
            <person name="Yamamoto D."/>
            <person name="Yang H.P."/>
            <person name="Yang S.P."/>
            <person name="Yorke J.A."/>
            <person name="Yoshida K."/>
            <person name="Zdobnov E."/>
            <person name="Zhang P."/>
            <person name="Zhang Y."/>
            <person name="Zimin A.V."/>
            <person name="Baldwin J."/>
            <person name="Abdouelleil A."/>
            <person name="Abdulkadir J."/>
            <person name="Abebe A."/>
            <person name="Abera B."/>
            <person name="Abreu J."/>
            <person name="Acer S.C."/>
            <person name="Aftuck L."/>
            <person name="Alexander A."/>
            <person name="An P."/>
            <person name="Anderson E."/>
            <person name="Anderson S."/>
            <person name="Arachi H."/>
            <person name="Azer M."/>
            <person name="Bachantsang P."/>
            <person name="Barry A."/>
            <person name="Bayul T."/>
            <person name="Berlin A."/>
            <person name="Bessette D."/>
            <person name="Bloom T."/>
            <person name="Blye J."/>
            <person name="Boguslavskiy L."/>
            <person name="Bonnet C."/>
            <person name="Boukhgalter B."/>
            <person name="Bourzgui I."/>
            <person name="Brown A."/>
            <person name="Cahill P."/>
            <person name="Channer S."/>
            <person name="Cheshatsang Y."/>
            <person name="Chuda L."/>
            <person name="Citroen M."/>
            <person name="Collymore A."/>
            <person name="Cooke P."/>
            <person name="Costello M."/>
            <person name="D'Aco K."/>
            <person name="Daza R."/>
            <person name="De Haan G."/>
            <person name="DeGray S."/>
            <person name="DeMaso C."/>
            <person name="Dhargay N."/>
            <person name="Dooley K."/>
            <person name="Dooley E."/>
            <person name="Doricent M."/>
            <person name="Dorje P."/>
            <person name="Dorjee K."/>
            <person name="Dupes A."/>
            <person name="Elong R."/>
            <person name="Falk J."/>
            <person name="Farina A."/>
            <person name="Faro S."/>
            <person name="Ferguson D."/>
            <person name="Fisher S."/>
            <person name="Foley C.D."/>
            <person name="Franke A."/>
            <person name="Friedrich D."/>
            <person name="Gadbois L."/>
            <person name="Gearin G."/>
            <person name="Gearin C.R."/>
            <person name="Giannoukos G."/>
            <person name="Goode T."/>
            <person name="Graham J."/>
            <person name="Grandbois E."/>
            <person name="Grewal S."/>
            <person name="Gyaltsen K."/>
            <person name="Hafez N."/>
            <person name="Hagos B."/>
            <person name="Hall J."/>
            <person name="Henson C."/>
            <person name="Hollinger A."/>
            <person name="Honan T."/>
            <person name="Huard M.D."/>
            <person name="Hughes L."/>
            <person name="Hurhula B."/>
            <person name="Husby M.E."/>
            <person name="Kamat A."/>
            <person name="Kanga B."/>
            <person name="Kashin S."/>
            <person name="Khazanovich D."/>
            <person name="Kisner P."/>
            <person name="Lance K."/>
            <person name="Lara M."/>
            <person name="Lee W."/>
            <person name="Lennon N."/>
            <person name="Letendre F."/>
            <person name="LeVine R."/>
            <person name="Lipovsky A."/>
            <person name="Liu X."/>
            <person name="Liu J."/>
            <person name="Liu S."/>
            <person name="Lokyitsang T."/>
            <person name="Lokyitsang Y."/>
            <person name="Lubonja R."/>
            <person name="Lui A."/>
            <person name="MacDonald P."/>
            <person name="Magnisalis V."/>
            <person name="Maru K."/>
            <person name="Matthews C."/>
            <person name="McCusker W."/>
            <person name="McDonough S."/>
            <person name="Mehta T."/>
            <person name="Meldrim J."/>
            <person name="Meneus L."/>
            <person name="Mihai O."/>
            <person name="Mihalev A."/>
            <person name="Mihova T."/>
            <person name="Mittelman R."/>
            <person name="Mlenga V."/>
            <person name="Montmayeur A."/>
            <person name="Mulrain L."/>
            <person name="Navidi A."/>
            <person name="Naylor J."/>
            <person name="Negash T."/>
            <person name="Nguyen T."/>
            <person name="Nguyen N."/>
            <person name="Nicol R."/>
            <person name="Norbu C."/>
            <person name="Norbu N."/>
            <person name="Novod N."/>
            <person name="O'Neill B."/>
            <person name="Osman S."/>
            <person name="Markiewicz E."/>
            <person name="Oyono O.L."/>
            <person name="Patti C."/>
            <person name="Phunkhang P."/>
            <person name="Pierre F."/>
            <person name="Priest M."/>
            <person name="Raghuraman S."/>
            <person name="Rege F."/>
            <person name="Reyes R."/>
            <person name="Rise C."/>
            <person name="Rogov P."/>
            <person name="Ross K."/>
            <person name="Ryan E."/>
            <person name="Settipalli S."/>
            <person name="Shea T."/>
            <person name="Sherpa N."/>
            <person name="Shi L."/>
            <person name="Shih D."/>
            <person name="Sparrow T."/>
            <person name="Spaulding J."/>
            <person name="Stalker J."/>
            <person name="Stange-Thomann N."/>
            <person name="Stavropoulos S."/>
            <person name="Stone C."/>
            <person name="Strader C."/>
            <person name="Tesfaye S."/>
            <person name="Thomson T."/>
            <person name="Thoulutsang Y."/>
            <person name="Thoulutsang D."/>
            <person name="Topham K."/>
            <person name="Topping I."/>
            <person name="Tsamla T."/>
            <person name="Vassiliev H."/>
            <person name="Vo A."/>
            <person name="Wangchuk T."/>
            <person name="Wangdi T."/>
            <person name="Weiand M."/>
            <person name="Wilkinson J."/>
            <person name="Wilson A."/>
            <person name="Yadav S."/>
            <person name="Young G."/>
            <person name="Yu Q."/>
            <person name="Zembek L."/>
            <person name="Zhong D."/>
            <person name="Zimmer A."/>
            <person name="Zwirko Z."/>
            <person name="Jaffe D.B."/>
            <person name="Alvarez P."/>
            <person name="Brockman W."/>
            <person name="Butler J."/>
            <person name="Chin C."/>
            <person name="Gnerre S."/>
            <person name="Grabherr M."/>
            <person name="Kleber M."/>
            <person name="Mauceli E."/>
            <person name="MacCallum I."/>
        </authorList>
    </citation>
    <scope>NUCLEOTIDE SEQUENCE [LARGE SCALE GENOMIC DNA]</scope>
    <source>
        <strain evidence="4">Tucson 15010-1051.87</strain>
    </source>
</reference>